<proteinExistence type="predicted"/>
<dbReference type="OrthoDB" id="2666421at2"/>
<dbReference type="Proteomes" id="UP000267017">
    <property type="component" value="Unassembled WGS sequence"/>
</dbReference>
<name>A0A3P3TC72_9BACL</name>
<dbReference type="RefSeq" id="WP_128635785.1">
    <property type="nucleotide sequence ID" value="NZ_RRCN01000002.1"/>
</dbReference>
<sequence length="361" mass="40937">MEKVRVDYLLKGSLELEAADISTHKVLENLKYDVPIKELVNGVLTEHQGIDPEHIFLASIYRAGGSRDGEAIFDGITSQDVEKLATIAATNNHRAFRVWTKLTMALKDVILGQRDIEMAFNQIDIRDCLKQHTVLATTWHIDDIRDRYPFGTTDEELFDKLKSLESALSNVANISGNEVIADNCPKRETDHEVIVRTAWATRNGETSYGDIYTDEGVALTDHPADDIVKGYIITGGSSIEQFIKKNFLEFYEDKRELMATILRFPDMVDLIKDLSFHDDHTLLINPESTSNQQVVEVKYVVAMDDCGFFNYRVDLGDSKKTYTSDLDRATKYDCEADYLGYLGANELIWPVIFLKGQWACK</sequence>
<dbReference type="AlphaFoldDB" id="A0A3P3TC72"/>
<comment type="caution">
    <text evidence="1">The sequence shown here is derived from an EMBL/GenBank/DDBJ whole genome shotgun (WGS) entry which is preliminary data.</text>
</comment>
<reference evidence="1 2" key="1">
    <citation type="submission" date="2018-11" db="EMBL/GenBank/DDBJ databases">
        <title>Genome sequencing of Paenibacillus sp. KCOM 3021 (= ChDC PVNT-B20).</title>
        <authorList>
            <person name="Kook J.-K."/>
            <person name="Park S.-N."/>
            <person name="Lim Y.K."/>
        </authorList>
    </citation>
    <scope>NUCLEOTIDE SEQUENCE [LARGE SCALE GENOMIC DNA]</scope>
    <source>
        <strain evidence="1 2">KCOM 3021</strain>
    </source>
</reference>
<gene>
    <name evidence="1" type="ORF">EHV15_34435</name>
</gene>
<accession>A0A3P3TC72</accession>
<evidence type="ECO:0000313" key="2">
    <source>
        <dbReference type="Proteomes" id="UP000267017"/>
    </source>
</evidence>
<organism evidence="1 2">
    <name type="scientific">Paenibacillus oralis</name>
    <dbReference type="NCBI Taxonomy" id="2490856"/>
    <lineage>
        <taxon>Bacteria</taxon>
        <taxon>Bacillati</taxon>
        <taxon>Bacillota</taxon>
        <taxon>Bacilli</taxon>
        <taxon>Bacillales</taxon>
        <taxon>Paenibacillaceae</taxon>
        <taxon>Paenibacillus</taxon>
    </lineage>
</organism>
<keyword evidence="2" id="KW-1185">Reference proteome</keyword>
<protein>
    <submittedName>
        <fullName evidence="1">Uncharacterized protein</fullName>
    </submittedName>
</protein>
<dbReference type="EMBL" id="RRCN01000002">
    <property type="protein sequence ID" value="RRJ54698.1"/>
    <property type="molecule type" value="Genomic_DNA"/>
</dbReference>
<evidence type="ECO:0000313" key="1">
    <source>
        <dbReference type="EMBL" id="RRJ54698.1"/>
    </source>
</evidence>